<organism evidence="2 3">
    <name type="scientific">Thalassiosira oceanica</name>
    <name type="common">Marine diatom</name>
    <dbReference type="NCBI Taxonomy" id="159749"/>
    <lineage>
        <taxon>Eukaryota</taxon>
        <taxon>Sar</taxon>
        <taxon>Stramenopiles</taxon>
        <taxon>Ochrophyta</taxon>
        <taxon>Bacillariophyta</taxon>
        <taxon>Coscinodiscophyceae</taxon>
        <taxon>Thalassiosirophycidae</taxon>
        <taxon>Thalassiosirales</taxon>
        <taxon>Thalassiosiraceae</taxon>
        <taxon>Thalassiosira</taxon>
    </lineage>
</organism>
<dbReference type="SUPFAM" id="SSF52047">
    <property type="entry name" value="RNI-like"/>
    <property type="match status" value="1"/>
</dbReference>
<comment type="caution">
    <text evidence="2">The sequence shown here is derived from an EMBL/GenBank/DDBJ whole genome shotgun (WGS) entry which is preliminary data.</text>
</comment>
<sequence>MAVIKRSPKADTDSGESYVGQRIAKDFDGDIFYGTVSKYFPKDRLWKIDYDDGDKEELELEELLFALDLHMEKTKKKRKRTKKGGGTSSGVDDVSIAAVKRQVSLEKPLTTKSQSPDATAKYRISGNVDTKDFPGRVFGMTNRPIKVDILKFARNRCRVQGGHTEHPSKFPGSYESKTSFAYLMQRLSDRNYCMRALCIDGSGAEYTTYKGSANVSTAPVTWFPATSLNDHSDDETVVDACHLDLINPSNGFSLLTGENLRSAIKMSGDSVECIFINGSVSNEQGPSISAEDITSAITMCKASAVCIGLTECNLSASVLDAIASCPNLRGLIIEHCKVIIDGDNTPTDSNMAKIIRSCPHLRWCLVKSRVFGEASWCALAEKGACPDLEVLWIESRASAIREVPSFRRTETGFCLEDTVRLILREREGTLKIHKILPNHRTLISKFDDVETLSGQKRPLPSQTHMI</sequence>
<dbReference type="Pfam" id="PF21743">
    <property type="entry name" value="PTM_DIR17_Tudor"/>
    <property type="match status" value="1"/>
</dbReference>
<dbReference type="InterPro" id="IPR032675">
    <property type="entry name" value="LRR_dom_sf"/>
</dbReference>
<evidence type="ECO:0000313" key="2">
    <source>
        <dbReference type="EMBL" id="EJK60824.1"/>
    </source>
</evidence>
<keyword evidence="3" id="KW-1185">Reference proteome</keyword>
<dbReference type="AlphaFoldDB" id="K0S7C3"/>
<evidence type="ECO:0000259" key="1">
    <source>
        <dbReference type="Pfam" id="PF21743"/>
    </source>
</evidence>
<dbReference type="Proteomes" id="UP000266841">
    <property type="component" value="Unassembled WGS sequence"/>
</dbReference>
<protein>
    <recommendedName>
        <fullName evidence="1">PTM/DIR17-like Tudor domain-containing protein</fullName>
    </recommendedName>
</protein>
<dbReference type="OrthoDB" id="46907at2759"/>
<dbReference type="PANTHER" id="PTHR37384:SF1">
    <property type="entry name" value="OS01G0835600 PROTEIN"/>
    <property type="match status" value="1"/>
</dbReference>
<accession>K0S7C3</accession>
<dbReference type="Gene3D" id="3.80.10.10">
    <property type="entry name" value="Ribonuclease Inhibitor"/>
    <property type="match status" value="1"/>
</dbReference>
<gene>
    <name evidence="2" type="ORF">THAOC_18767</name>
</gene>
<proteinExistence type="predicted"/>
<reference evidence="2 3" key="1">
    <citation type="journal article" date="2012" name="Genome Biol.">
        <title>Genome and low-iron response of an oceanic diatom adapted to chronic iron limitation.</title>
        <authorList>
            <person name="Lommer M."/>
            <person name="Specht M."/>
            <person name="Roy A.S."/>
            <person name="Kraemer L."/>
            <person name="Andreson R."/>
            <person name="Gutowska M.A."/>
            <person name="Wolf J."/>
            <person name="Bergner S.V."/>
            <person name="Schilhabel M.B."/>
            <person name="Klostermeier U.C."/>
            <person name="Beiko R.G."/>
            <person name="Rosenstiel P."/>
            <person name="Hippler M."/>
            <person name="Laroche J."/>
        </authorList>
    </citation>
    <scope>NUCLEOTIDE SEQUENCE [LARGE SCALE GENOMIC DNA]</scope>
    <source>
        <strain evidence="2 3">CCMP1005</strain>
    </source>
</reference>
<dbReference type="InterPro" id="IPR047365">
    <property type="entry name" value="Tudor_AtPTM-like"/>
</dbReference>
<name>K0S7C3_THAOC</name>
<dbReference type="EMBL" id="AGNL01020660">
    <property type="protein sequence ID" value="EJK60824.1"/>
    <property type="molecule type" value="Genomic_DNA"/>
</dbReference>
<dbReference type="PANTHER" id="PTHR37384">
    <property type="entry name" value="OS01G0835600 PROTEIN"/>
    <property type="match status" value="1"/>
</dbReference>
<evidence type="ECO:0000313" key="3">
    <source>
        <dbReference type="Proteomes" id="UP000266841"/>
    </source>
</evidence>
<feature type="domain" description="PTM/DIR17-like Tudor" evidence="1">
    <location>
        <begin position="20"/>
        <end position="63"/>
    </location>
</feature>
<dbReference type="Gene3D" id="2.30.30.140">
    <property type="match status" value="1"/>
</dbReference>